<keyword evidence="4" id="KW-1185">Reference proteome</keyword>
<dbReference type="RefSeq" id="WP_188159005.1">
    <property type="nucleotide sequence ID" value="NZ_BMGH01000001.1"/>
</dbReference>
<reference evidence="3" key="1">
    <citation type="journal article" date="2014" name="Int. J. Syst. Evol. Microbiol.">
        <title>Complete genome sequence of Corynebacterium casei LMG S-19264T (=DSM 44701T), isolated from a smear-ripened cheese.</title>
        <authorList>
            <consortium name="US DOE Joint Genome Institute (JGI-PGF)"/>
            <person name="Walter F."/>
            <person name="Albersmeier A."/>
            <person name="Kalinowski J."/>
            <person name="Ruckert C."/>
        </authorList>
    </citation>
    <scope>NUCLEOTIDE SEQUENCE</scope>
    <source>
        <strain evidence="3">CGMCC 1.12921</strain>
    </source>
</reference>
<name>A0A8J2Y3N3_9PROT</name>
<keyword evidence="1" id="KW-0732">Signal</keyword>
<dbReference type="Pfam" id="PF00144">
    <property type="entry name" value="Beta-lactamase"/>
    <property type="match status" value="1"/>
</dbReference>
<sequence length="385" mass="41906">MNIRIKIACAIALFLPLPLAAQDLQADVAAGIAKIRADNDLPAIGAIVLVDGEQRALAVEGLRRVSGEDEATVDDLWHIGSITKSMTATLAATLVEDGTFDWDMSLADMLPDMAAEMDPQWRAVTLEQLLTHTSGAPGNFSIFVQRHWPDTREELMAKRRDILAGTLAKPPVTEPGTAYQYSNVGFTIVGHAIETTLGIPWEQAMDERVFTPLGLDSAGFGAPKGEQPWGHGSFFGRKIAKNPDSNSADNTPVMGPAGTVHMSLQDLAAWGNHHLMGQLDASDGLLEPETYQYLHMPILEDYAKGWVAWNRDWGGETDAEGDINVIWHNGSNTMWYALVVQLPEKNAVIAIVTNDGTSNQAKKDFFTLTETIATSLPQWDGTSEE</sequence>
<dbReference type="PANTHER" id="PTHR46825:SF15">
    <property type="entry name" value="BETA-LACTAMASE-RELATED DOMAIN-CONTAINING PROTEIN"/>
    <property type="match status" value="1"/>
</dbReference>
<dbReference type="Proteomes" id="UP000613582">
    <property type="component" value="Unassembled WGS sequence"/>
</dbReference>
<evidence type="ECO:0000313" key="4">
    <source>
        <dbReference type="Proteomes" id="UP000613582"/>
    </source>
</evidence>
<dbReference type="InterPro" id="IPR001466">
    <property type="entry name" value="Beta-lactam-related"/>
</dbReference>
<comment type="caution">
    <text evidence="3">The sequence shown here is derived from an EMBL/GenBank/DDBJ whole genome shotgun (WGS) entry which is preliminary data.</text>
</comment>
<dbReference type="InterPro" id="IPR050491">
    <property type="entry name" value="AmpC-like"/>
</dbReference>
<feature type="signal peptide" evidence="1">
    <location>
        <begin position="1"/>
        <end position="21"/>
    </location>
</feature>
<reference evidence="3" key="2">
    <citation type="submission" date="2020-09" db="EMBL/GenBank/DDBJ databases">
        <authorList>
            <person name="Sun Q."/>
            <person name="Zhou Y."/>
        </authorList>
    </citation>
    <scope>NUCLEOTIDE SEQUENCE</scope>
    <source>
        <strain evidence="3">CGMCC 1.12921</strain>
    </source>
</reference>
<dbReference type="InterPro" id="IPR012338">
    <property type="entry name" value="Beta-lactam/transpept-like"/>
</dbReference>
<feature type="chain" id="PRO_5035298517" description="Beta-lactamase-related domain-containing protein" evidence="1">
    <location>
        <begin position="22"/>
        <end position="385"/>
    </location>
</feature>
<evidence type="ECO:0000256" key="1">
    <source>
        <dbReference type="SAM" id="SignalP"/>
    </source>
</evidence>
<gene>
    <name evidence="3" type="ORF">GCM10011342_15110</name>
</gene>
<dbReference type="EMBL" id="BMGH01000001">
    <property type="protein sequence ID" value="GGD07284.1"/>
    <property type="molecule type" value="Genomic_DNA"/>
</dbReference>
<dbReference type="Gene3D" id="3.40.710.10">
    <property type="entry name" value="DD-peptidase/beta-lactamase superfamily"/>
    <property type="match status" value="1"/>
</dbReference>
<feature type="domain" description="Beta-lactamase-related" evidence="2">
    <location>
        <begin position="33"/>
        <end position="361"/>
    </location>
</feature>
<dbReference type="AlphaFoldDB" id="A0A8J2Y3N3"/>
<proteinExistence type="predicted"/>
<organism evidence="3 4">
    <name type="scientific">Aquisalinus flavus</name>
    <dbReference type="NCBI Taxonomy" id="1526572"/>
    <lineage>
        <taxon>Bacteria</taxon>
        <taxon>Pseudomonadati</taxon>
        <taxon>Pseudomonadota</taxon>
        <taxon>Alphaproteobacteria</taxon>
        <taxon>Parvularculales</taxon>
        <taxon>Parvularculaceae</taxon>
        <taxon>Aquisalinus</taxon>
    </lineage>
</organism>
<evidence type="ECO:0000259" key="2">
    <source>
        <dbReference type="Pfam" id="PF00144"/>
    </source>
</evidence>
<dbReference type="SUPFAM" id="SSF56601">
    <property type="entry name" value="beta-lactamase/transpeptidase-like"/>
    <property type="match status" value="1"/>
</dbReference>
<protein>
    <recommendedName>
        <fullName evidence="2">Beta-lactamase-related domain-containing protein</fullName>
    </recommendedName>
</protein>
<accession>A0A8J2Y3N3</accession>
<evidence type="ECO:0000313" key="3">
    <source>
        <dbReference type="EMBL" id="GGD07284.1"/>
    </source>
</evidence>
<dbReference type="PANTHER" id="PTHR46825">
    <property type="entry name" value="D-ALANYL-D-ALANINE-CARBOXYPEPTIDASE/ENDOPEPTIDASE AMPH"/>
    <property type="match status" value="1"/>
</dbReference>